<protein>
    <submittedName>
        <fullName evidence="1">Uncharacterized protein</fullName>
    </submittedName>
</protein>
<name>A0A919HQI4_KLEPN</name>
<proteinExistence type="predicted"/>
<accession>A0A919HQI4</accession>
<evidence type="ECO:0000313" key="1">
    <source>
        <dbReference type="EMBL" id="GHK51862.1"/>
    </source>
</evidence>
<sequence>MARGQRQMRRDERRRTQIAAGGFQLANRVPRTLLGAVHRFAVIVTEKQRLNIFGAQSAIIGMCAQR</sequence>
<comment type="caution">
    <text evidence="1">The sequence shown here is derived from an EMBL/GenBank/DDBJ whole genome shotgun (WGS) entry which is preliminary data.</text>
</comment>
<reference evidence="1" key="1">
    <citation type="submission" date="2020-10" db="EMBL/GenBank/DDBJ databases">
        <title>Genome Sequence of ESBL Producing Zambian Clinical Strains.</title>
        <authorList>
            <person name="Shawa M."/>
            <person name="Furuta Y."/>
            <person name="Simbotwe M."/>
            <person name="Mulenga E."/>
            <person name="Mubanga M."/>
            <person name="Mulenga G."/>
            <person name="Kaile C."/>
            <person name="Zorigt T."/>
            <person name="Hang'ombe B."/>
            <person name="Higashi H."/>
        </authorList>
    </citation>
    <scope>NUCLEOTIDE SEQUENCE</scope>
    <source>
        <strain evidence="1">Zam_UTH_09</strain>
    </source>
</reference>
<dbReference type="EMBL" id="BNFF01000001">
    <property type="protein sequence ID" value="GHK51862.1"/>
    <property type="molecule type" value="Genomic_DNA"/>
</dbReference>
<dbReference type="AlphaFoldDB" id="A0A919HQI4"/>
<gene>
    <name evidence="1" type="ORF">KPZU09_15980</name>
</gene>
<evidence type="ECO:0000313" key="2">
    <source>
        <dbReference type="Proteomes" id="UP000655094"/>
    </source>
</evidence>
<organism evidence="1 2">
    <name type="scientific">Klebsiella pneumoniae</name>
    <dbReference type="NCBI Taxonomy" id="573"/>
    <lineage>
        <taxon>Bacteria</taxon>
        <taxon>Pseudomonadati</taxon>
        <taxon>Pseudomonadota</taxon>
        <taxon>Gammaproteobacteria</taxon>
        <taxon>Enterobacterales</taxon>
        <taxon>Enterobacteriaceae</taxon>
        <taxon>Klebsiella/Raoultella group</taxon>
        <taxon>Klebsiella</taxon>
        <taxon>Klebsiella pneumoniae complex</taxon>
    </lineage>
</organism>
<dbReference type="Proteomes" id="UP000655094">
    <property type="component" value="Unassembled WGS sequence"/>
</dbReference>